<comment type="caution">
    <text evidence="2">The sequence shown here is derived from an EMBL/GenBank/DDBJ whole genome shotgun (WGS) entry which is preliminary data.</text>
</comment>
<name>A0AAD7RJG1_9TELE</name>
<dbReference type="AlphaFoldDB" id="A0AAD7RJG1"/>
<dbReference type="Proteomes" id="UP001221898">
    <property type="component" value="Unassembled WGS sequence"/>
</dbReference>
<feature type="region of interest" description="Disordered" evidence="1">
    <location>
        <begin position="134"/>
        <end position="155"/>
    </location>
</feature>
<protein>
    <submittedName>
        <fullName evidence="2">Uncharacterized protein</fullName>
    </submittedName>
</protein>
<evidence type="ECO:0000313" key="3">
    <source>
        <dbReference type="Proteomes" id="UP001221898"/>
    </source>
</evidence>
<keyword evidence="3" id="KW-1185">Reference proteome</keyword>
<evidence type="ECO:0000256" key="1">
    <source>
        <dbReference type="SAM" id="MobiDB-lite"/>
    </source>
</evidence>
<accession>A0AAD7RJG1</accession>
<organism evidence="2 3">
    <name type="scientific">Aldrovandia affinis</name>
    <dbReference type="NCBI Taxonomy" id="143900"/>
    <lineage>
        <taxon>Eukaryota</taxon>
        <taxon>Metazoa</taxon>
        <taxon>Chordata</taxon>
        <taxon>Craniata</taxon>
        <taxon>Vertebrata</taxon>
        <taxon>Euteleostomi</taxon>
        <taxon>Actinopterygii</taxon>
        <taxon>Neopterygii</taxon>
        <taxon>Teleostei</taxon>
        <taxon>Notacanthiformes</taxon>
        <taxon>Halosauridae</taxon>
        <taxon>Aldrovandia</taxon>
    </lineage>
</organism>
<feature type="region of interest" description="Disordered" evidence="1">
    <location>
        <begin position="25"/>
        <end position="64"/>
    </location>
</feature>
<sequence length="178" mass="18726">MQPPPAHSLPLALHCAPAEVKCRRKQAGRRREALNERLTEGGRAAVEEDRPTGGALRNASRPGFVGPSRPALELAFHFCAPDPDQSCPCARPRGNPSAPMDQSRGGGHDATGGGAGGGGGWALRRGAIDLGNMGAGDDIHRPHTRPRDRDWGASGAHRVGEFSGCVLRRSTSAGMCRR</sequence>
<feature type="compositionally biased region" description="Basic and acidic residues" evidence="1">
    <location>
        <begin position="137"/>
        <end position="151"/>
    </location>
</feature>
<evidence type="ECO:0000313" key="2">
    <source>
        <dbReference type="EMBL" id="KAJ8384997.1"/>
    </source>
</evidence>
<feature type="compositionally biased region" description="Gly residues" evidence="1">
    <location>
        <begin position="104"/>
        <end position="119"/>
    </location>
</feature>
<proteinExistence type="predicted"/>
<gene>
    <name evidence="2" type="ORF">AAFF_G00196630</name>
</gene>
<feature type="compositionally biased region" description="Basic and acidic residues" evidence="1">
    <location>
        <begin position="29"/>
        <end position="51"/>
    </location>
</feature>
<reference evidence="2" key="1">
    <citation type="journal article" date="2023" name="Science">
        <title>Genome structures resolve the early diversification of teleost fishes.</title>
        <authorList>
            <person name="Parey E."/>
            <person name="Louis A."/>
            <person name="Montfort J."/>
            <person name="Bouchez O."/>
            <person name="Roques C."/>
            <person name="Iampietro C."/>
            <person name="Lluch J."/>
            <person name="Castinel A."/>
            <person name="Donnadieu C."/>
            <person name="Desvignes T."/>
            <person name="Floi Bucao C."/>
            <person name="Jouanno E."/>
            <person name="Wen M."/>
            <person name="Mejri S."/>
            <person name="Dirks R."/>
            <person name="Jansen H."/>
            <person name="Henkel C."/>
            <person name="Chen W.J."/>
            <person name="Zahm M."/>
            <person name="Cabau C."/>
            <person name="Klopp C."/>
            <person name="Thompson A.W."/>
            <person name="Robinson-Rechavi M."/>
            <person name="Braasch I."/>
            <person name="Lecointre G."/>
            <person name="Bobe J."/>
            <person name="Postlethwait J.H."/>
            <person name="Berthelot C."/>
            <person name="Roest Crollius H."/>
            <person name="Guiguen Y."/>
        </authorList>
    </citation>
    <scope>NUCLEOTIDE SEQUENCE</scope>
    <source>
        <strain evidence="2">NC1722</strain>
    </source>
</reference>
<dbReference type="EMBL" id="JAINUG010000261">
    <property type="protein sequence ID" value="KAJ8384997.1"/>
    <property type="molecule type" value="Genomic_DNA"/>
</dbReference>
<feature type="region of interest" description="Disordered" evidence="1">
    <location>
        <begin position="85"/>
        <end position="119"/>
    </location>
</feature>